<protein>
    <submittedName>
        <fullName evidence="1">Integrase_H2C2 domain-containing protein</fullName>
    </submittedName>
</protein>
<proteinExistence type="predicted"/>
<name>A0A8X6TBN9_NEPPI</name>
<dbReference type="PANTHER" id="PTHR22955:SF77">
    <property type="entry name" value="ASPARTIC PUTATIVE DOMAIN-CONTAINING PROTEIN-RELATED"/>
    <property type="match status" value="1"/>
</dbReference>
<dbReference type="AlphaFoldDB" id="A0A8X6TBN9"/>
<comment type="caution">
    <text evidence="1">The sequence shown here is derived from an EMBL/GenBank/DDBJ whole genome shotgun (WGS) entry which is preliminary data.</text>
</comment>
<dbReference type="Proteomes" id="UP000887013">
    <property type="component" value="Unassembled WGS sequence"/>
</dbReference>
<evidence type="ECO:0000313" key="2">
    <source>
        <dbReference type="Proteomes" id="UP000887013"/>
    </source>
</evidence>
<keyword evidence="2" id="KW-1185">Reference proteome</keyword>
<organism evidence="1 2">
    <name type="scientific">Nephila pilipes</name>
    <name type="common">Giant wood spider</name>
    <name type="synonym">Nephila maculata</name>
    <dbReference type="NCBI Taxonomy" id="299642"/>
    <lineage>
        <taxon>Eukaryota</taxon>
        <taxon>Metazoa</taxon>
        <taxon>Ecdysozoa</taxon>
        <taxon>Arthropoda</taxon>
        <taxon>Chelicerata</taxon>
        <taxon>Arachnida</taxon>
        <taxon>Araneae</taxon>
        <taxon>Araneomorphae</taxon>
        <taxon>Entelegynae</taxon>
        <taxon>Araneoidea</taxon>
        <taxon>Nephilidae</taxon>
        <taxon>Nephila</taxon>
    </lineage>
</organism>
<dbReference type="PANTHER" id="PTHR22955">
    <property type="entry name" value="RETROTRANSPOSON"/>
    <property type="match status" value="1"/>
</dbReference>
<gene>
    <name evidence="1" type="primary">AVEN_192746_1</name>
    <name evidence="1" type="ORF">NPIL_412601</name>
</gene>
<reference evidence="1" key="1">
    <citation type="submission" date="2020-08" db="EMBL/GenBank/DDBJ databases">
        <title>Multicomponent nature underlies the extraordinary mechanical properties of spider dragline silk.</title>
        <authorList>
            <person name="Kono N."/>
            <person name="Nakamura H."/>
            <person name="Mori M."/>
            <person name="Yoshida Y."/>
            <person name="Ohtoshi R."/>
            <person name="Malay A.D."/>
            <person name="Moran D.A.P."/>
            <person name="Tomita M."/>
            <person name="Numata K."/>
            <person name="Arakawa K."/>
        </authorList>
    </citation>
    <scope>NUCLEOTIDE SEQUENCE</scope>
</reference>
<evidence type="ECO:0000313" key="1">
    <source>
        <dbReference type="EMBL" id="GFS96777.1"/>
    </source>
</evidence>
<accession>A0A8X6TBN9</accession>
<dbReference type="EMBL" id="BMAW01100788">
    <property type="protein sequence ID" value="GFS96777.1"/>
    <property type="molecule type" value="Genomic_DNA"/>
</dbReference>
<sequence>MACCIGARLVNSVTRALGVTSIKVTLWSDSTFALWWIKEFGEWSVFVANRVKEIREITGCFSWRHVPGNMNIAVLLSSGCTPKQMLNSKWWKGPIWLKENPESWPVSEVSSQPSEVDIERRKCKIVNMNLTEDTRPWYAERASDCDKMIRVFAWVLRFINNCKLVNGKCKNNELSQSEFEISEKKLICLVQSQYLSNSKVLNSVVIFVDNEDILRVKTKISNRDDERSFFVPNIIT</sequence>
<dbReference type="OrthoDB" id="6424433at2759"/>